<evidence type="ECO:0008006" key="5">
    <source>
        <dbReference type="Google" id="ProtNLM"/>
    </source>
</evidence>
<dbReference type="PRINTS" id="PR00081">
    <property type="entry name" value="GDHRDH"/>
</dbReference>
<dbReference type="PANTHER" id="PTHR43477:SF1">
    <property type="entry name" value="DIHYDROANTICAPSIN 7-DEHYDROGENASE"/>
    <property type="match status" value="1"/>
</dbReference>
<dbReference type="Gene3D" id="3.40.50.720">
    <property type="entry name" value="NAD(P)-binding Rossmann-like Domain"/>
    <property type="match status" value="1"/>
</dbReference>
<dbReference type="OrthoDB" id="9806974at2"/>
<dbReference type="GO" id="GO:0016491">
    <property type="term" value="F:oxidoreductase activity"/>
    <property type="evidence" value="ECO:0007669"/>
    <property type="project" value="UniProtKB-KW"/>
</dbReference>
<reference evidence="3 4" key="2">
    <citation type="journal article" date="2016" name="Genome Announc.">
        <title>Permanent Draft Genome Sequences for Two Variants of Frankia sp. Strain CpI1, the First Frankia Strain Isolated from Root Nodules of Comptonia peregrina.</title>
        <authorList>
            <person name="Oshone R."/>
            <person name="Hurst S.G.IV."/>
            <person name="Abebe-Akele F."/>
            <person name="Simpson S."/>
            <person name="Morris K."/>
            <person name="Thomas W.K."/>
            <person name="Tisa L.S."/>
        </authorList>
    </citation>
    <scope>NUCLEOTIDE SEQUENCE [LARGE SCALE GENOMIC DNA]</scope>
    <source>
        <strain evidence="4">CpI1-S</strain>
    </source>
</reference>
<dbReference type="Proteomes" id="UP000032545">
    <property type="component" value="Unassembled WGS sequence"/>
</dbReference>
<dbReference type="Pfam" id="PF13561">
    <property type="entry name" value="adh_short_C2"/>
    <property type="match status" value="1"/>
</dbReference>
<evidence type="ECO:0000256" key="2">
    <source>
        <dbReference type="ARBA" id="ARBA00023002"/>
    </source>
</evidence>
<dbReference type="InterPro" id="IPR036291">
    <property type="entry name" value="NAD(P)-bd_dom_sf"/>
</dbReference>
<sequence length="239" mass="24490">MSEHTALVVGGTSGIGLATARRLRALGATVHVVGRDKRRLDGVAATDPGLIGHRADGGHRDEIAAVLAAVGRIDWLIITLGGSDGLGPIADLDLDLLRRAFDAKFWAHLTTIQAALPHLAPTGSITLLGAISAHAGMPGTAGIAALNGAVEALIRPLAVELAPIRVNGVSPGLVDTPWWSGLPDDVRRSYFAQAARALPAQRIATADDIAEVTVVAATNPNLTGTVIETDGGARLVSMG</sequence>
<accession>A0A0D8BAE9</accession>
<dbReference type="InterPro" id="IPR051122">
    <property type="entry name" value="SDR_DHRS6-like"/>
</dbReference>
<dbReference type="RefSeq" id="WP_044887298.1">
    <property type="nucleotide sequence ID" value="NZ_JYFN01000048.1"/>
</dbReference>
<protein>
    <recommendedName>
        <fullName evidence="5">Short-chain alcohol dehydrogenase</fullName>
    </recommendedName>
</protein>
<keyword evidence="4" id="KW-1185">Reference proteome</keyword>
<comment type="caution">
    <text evidence="3">The sequence shown here is derived from an EMBL/GenBank/DDBJ whole genome shotgun (WGS) entry which is preliminary data.</text>
</comment>
<dbReference type="PATRIC" id="fig|1502723.3.peg.4769"/>
<dbReference type="InterPro" id="IPR002347">
    <property type="entry name" value="SDR_fam"/>
</dbReference>
<organism evidence="3 4">
    <name type="scientific">Frankia torreyi</name>
    <dbReference type="NCBI Taxonomy" id="1856"/>
    <lineage>
        <taxon>Bacteria</taxon>
        <taxon>Bacillati</taxon>
        <taxon>Actinomycetota</taxon>
        <taxon>Actinomycetes</taxon>
        <taxon>Frankiales</taxon>
        <taxon>Frankiaceae</taxon>
        <taxon>Frankia</taxon>
    </lineage>
</organism>
<evidence type="ECO:0000313" key="4">
    <source>
        <dbReference type="Proteomes" id="UP000032545"/>
    </source>
</evidence>
<reference evidence="4" key="1">
    <citation type="submission" date="2015-02" db="EMBL/GenBank/DDBJ databases">
        <title>Draft Genome of Frankia sp. CpI1-S.</title>
        <authorList>
            <person name="Oshone R.T."/>
            <person name="Ngom M."/>
            <person name="Ghodhbane-Gtari F."/>
            <person name="Gtari M."/>
            <person name="Morris K."/>
            <person name="Thomas K."/>
            <person name="Sen A."/>
            <person name="Tisa L.S."/>
        </authorList>
    </citation>
    <scope>NUCLEOTIDE SEQUENCE [LARGE SCALE GENOMIC DNA]</scope>
    <source>
        <strain evidence="4">CpI1-S</strain>
    </source>
</reference>
<evidence type="ECO:0000313" key="3">
    <source>
        <dbReference type="EMBL" id="KJE20924.1"/>
    </source>
</evidence>
<name>A0A0D8BAE9_9ACTN</name>
<dbReference type="EMBL" id="JYFN01000048">
    <property type="protein sequence ID" value="KJE20924.1"/>
    <property type="molecule type" value="Genomic_DNA"/>
</dbReference>
<comment type="similarity">
    <text evidence="1">Belongs to the short-chain dehydrogenases/reductases (SDR) family.</text>
</comment>
<proteinExistence type="inferred from homology"/>
<dbReference type="SUPFAM" id="SSF51735">
    <property type="entry name" value="NAD(P)-binding Rossmann-fold domains"/>
    <property type="match status" value="1"/>
</dbReference>
<dbReference type="AlphaFoldDB" id="A0A0D8BAE9"/>
<dbReference type="PANTHER" id="PTHR43477">
    <property type="entry name" value="DIHYDROANTICAPSIN 7-DEHYDROGENASE"/>
    <property type="match status" value="1"/>
</dbReference>
<evidence type="ECO:0000256" key="1">
    <source>
        <dbReference type="ARBA" id="ARBA00006484"/>
    </source>
</evidence>
<gene>
    <name evidence="3" type="ORF">FF36_04795</name>
</gene>
<keyword evidence="2" id="KW-0560">Oxidoreductase</keyword>